<evidence type="ECO:0000313" key="2">
    <source>
        <dbReference type="EMBL" id="CAA9436896.1"/>
    </source>
</evidence>
<dbReference type="InterPro" id="IPR011335">
    <property type="entry name" value="Restrct_endonuc-II-like"/>
</dbReference>
<gene>
    <name evidence="2" type="ORF">AVDCRST_MAG64-3882</name>
</gene>
<accession>A0A6J4Q7F9</accession>
<dbReference type="Pfam" id="PF05685">
    <property type="entry name" value="Uma2"/>
    <property type="match status" value="1"/>
</dbReference>
<dbReference type="InterPro" id="IPR008538">
    <property type="entry name" value="Uma2"/>
</dbReference>
<sequence>MSAVPLHPLPPRAAFTTEPIFRLTVDQYHQLIDSGTLTEDDPVELLEGILVFKMPKNTPHATCTKLARREVERLLPDGWHYQTQDPITLADGEPEPDGAVVRGRIEDYAARHPGPADVPLVIEVSDASLGRDRGIKLRSYARAGLTVYWIVNPVDRQVEVYTSPMTPSDGDPTYAGHAVYRPGEAVPLNLPGRELPPVPVAALLPPAG</sequence>
<protein>
    <recommendedName>
        <fullName evidence="1">Putative restriction endonuclease domain-containing protein</fullName>
    </recommendedName>
</protein>
<dbReference type="SUPFAM" id="SSF52980">
    <property type="entry name" value="Restriction endonuclease-like"/>
    <property type="match status" value="1"/>
</dbReference>
<dbReference type="CDD" id="cd06260">
    <property type="entry name" value="DUF820-like"/>
    <property type="match status" value="1"/>
</dbReference>
<proteinExistence type="predicted"/>
<dbReference type="AlphaFoldDB" id="A0A6J4Q7F9"/>
<dbReference type="InterPro" id="IPR012296">
    <property type="entry name" value="Nuclease_put_TT1808"/>
</dbReference>
<dbReference type="EMBL" id="CADCUQ010000893">
    <property type="protein sequence ID" value="CAA9436896.1"/>
    <property type="molecule type" value="Genomic_DNA"/>
</dbReference>
<dbReference type="PANTHER" id="PTHR35400:SF1">
    <property type="entry name" value="SLR1083 PROTEIN"/>
    <property type="match status" value="1"/>
</dbReference>
<reference evidence="2" key="1">
    <citation type="submission" date="2020-02" db="EMBL/GenBank/DDBJ databases">
        <authorList>
            <person name="Meier V. D."/>
        </authorList>
    </citation>
    <scope>NUCLEOTIDE SEQUENCE</scope>
    <source>
        <strain evidence="2">AVDCRST_MAG64</strain>
    </source>
</reference>
<name>A0A6J4Q7F9_9BACT</name>
<dbReference type="PANTHER" id="PTHR35400">
    <property type="entry name" value="SLR1083 PROTEIN"/>
    <property type="match status" value="1"/>
</dbReference>
<dbReference type="Gene3D" id="3.90.1570.10">
    <property type="entry name" value="tt1808, chain A"/>
    <property type="match status" value="1"/>
</dbReference>
<evidence type="ECO:0000259" key="1">
    <source>
        <dbReference type="Pfam" id="PF05685"/>
    </source>
</evidence>
<organism evidence="2">
    <name type="scientific">uncultured Phycisphaerae bacterium</name>
    <dbReference type="NCBI Taxonomy" id="904963"/>
    <lineage>
        <taxon>Bacteria</taxon>
        <taxon>Pseudomonadati</taxon>
        <taxon>Planctomycetota</taxon>
        <taxon>Phycisphaerae</taxon>
        <taxon>environmental samples</taxon>
    </lineage>
</organism>
<feature type="domain" description="Putative restriction endonuclease" evidence="1">
    <location>
        <begin position="26"/>
        <end position="190"/>
    </location>
</feature>